<gene>
    <name evidence="1" type="ORF">L203_104090</name>
</gene>
<name>A0A1E3IBI4_9TREE</name>
<dbReference type="GeneID" id="91088300"/>
<keyword evidence="2" id="KW-1185">Reference proteome</keyword>
<dbReference type="AlphaFoldDB" id="A0A1E3IBI4"/>
<organism evidence="1 2">
    <name type="scientific">Cryptococcus depauperatus CBS 7841</name>
    <dbReference type="NCBI Taxonomy" id="1295531"/>
    <lineage>
        <taxon>Eukaryota</taxon>
        <taxon>Fungi</taxon>
        <taxon>Dikarya</taxon>
        <taxon>Basidiomycota</taxon>
        <taxon>Agaricomycotina</taxon>
        <taxon>Tremellomycetes</taxon>
        <taxon>Tremellales</taxon>
        <taxon>Cryptococcaceae</taxon>
        <taxon>Cryptococcus</taxon>
    </lineage>
</organism>
<accession>A0A1E3IBI4</accession>
<dbReference type="KEGG" id="cdep:91088300"/>
<dbReference type="OrthoDB" id="2574855at2759"/>
<reference evidence="1" key="3">
    <citation type="submission" date="2024-01" db="EMBL/GenBank/DDBJ databases">
        <authorList>
            <person name="Coelho M.A."/>
            <person name="David-Palma M."/>
            <person name="Shea T."/>
            <person name="Sun S."/>
            <person name="Cuomo C.A."/>
            <person name="Heitman J."/>
        </authorList>
    </citation>
    <scope>NUCLEOTIDE SEQUENCE</scope>
    <source>
        <strain evidence="1">CBS 7841</strain>
    </source>
</reference>
<proteinExistence type="predicted"/>
<dbReference type="EMBL" id="CP143787">
    <property type="protein sequence ID" value="WVN88875.1"/>
    <property type="molecule type" value="Genomic_DNA"/>
</dbReference>
<evidence type="ECO:0000313" key="2">
    <source>
        <dbReference type="Proteomes" id="UP000094043"/>
    </source>
</evidence>
<protein>
    <submittedName>
        <fullName evidence="1">Uncharacterized protein</fullName>
    </submittedName>
</protein>
<evidence type="ECO:0000313" key="1">
    <source>
        <dbReference type="EMBL" id="WVN88875.1"/>
    </source>
</evidence>
<dbReference type="RefSeq" id="XP_066069575.1">
    <property type="nucleotide sequence ID" value="XM_066213478.1"/>
</dbReference>
<sequence length="299" mass="33591">MSDVFLFEDPLKSKNNLTLTPFHIFVFFLCALSILLTNVPSPALRPFAGPLTRLSILLILFVVCHHVIQHWLDSHKESLKKAHVEETTEYDPLIKSKIKKKADDWEHQSAHPSHFLTTRDGKPRLFPFPLGLAGGGGKELWWEAGNAAHVGHYNQTETPAAKGQLRKEMEAKEDARQKKAKKAMKAYKKTREKWTTRLTHLKILLTITGVSLVSRALAVGCLLAWIYYVMVGQLNAMLEVKKEDEEKPAKERKAIPIGPGMAMTYLYEPDGGNLKPTGNIPTKAPSNRLMTSLNSRYAA</sequence>
<dbReference type="Proteomes" id="UP000094043">
    <property type="component" value="Chromosome 4"/>
</dbReference>
<dbReference type="VEuPathDB" id="FungiDB:L203_04461"/>
<reference evidence="1" key="1">
    <citation type="submission" date="2016-06" db="EMBL/GenBank/DDBJ databases">
        <authorList>
            <person name="Cuomo C."/>
            <person name="Litvintseva A."/>
            <person name="Heitman J."/>
            <person name="Chen Y."/>
            <person name="Sun S."/>
            <person name="Springer D."/>
            <person name="Dromer F."/>
            <person name="Young S."/>
            <person name="Zeng Q."/>
            <person name="Chapman S."/>
            <person name="Gujja S."/>
            <person name="Saif S."/>
            <person name="Birren B."/>
        </authorList>
    </citation>
    <scope>NUCLEOTIDE SEQUENCE</scope>
    <source>
        <strain evidence="1">CBS 7841</strain>
    </source>
</reference>
<reference evidence="1" key="2">
    <citation type="journal article" date="2022" name="Elife">
        <title>Obligate sexual reproduction of a homothallic fungus closely related to the Cryptococcus pathogenic species complex.</title>
        <authorList>
            <person name="Passer A.R."/>
            <person name="Clancey S.A."/>
            <person name="Shea T."/>
            <person name="David-Palma M."/>
            <person name="Averette A.F."/>
            <person name="Boekhout T."/>
            <person name="Porcel B.M."/>
            <person name="Nowrousian M."/>
            <person name="Cuomo C.A."/>
            <person name="Sun S."/>
            <person name="Heitman J."/>
            <person name="Coelho M.A."/>
        </authorList>
    </citation>
    <scope>NUCLEOTIDE SEQUENCE</scope>
    <source>
        <strain evidence="1">CBS 7841</strain>
    </source>
</reference>